<comment type="caution">
    <text evidence="2">The sequence shown here is derived from an EMBL/GenBank/DDBJ whole genome shotgun (WGS) entry which is preliminary data.</text>
</comment>
<dbReference type="EMBL" id="QREG01000016">
    <property type="protein sequence ID" value="RED96026.1"/>
    <property type="molecule type" value="Genomic_DNA"/>
</dbReference>
<keyword evidence="3" id="KW-1185">Reference proteome</keyword>
<organism evidence="2 3">
    <name type="scientific">Marinoscillum furvescens DSM 4134</name>
    <dbReference type="NCBI Taxonomy" id="1122208"/>
    <lineage>
        <taxon>Bacteria</taxon>
        <taxon>Pseudomonadati</taxon>
        <taxon>Bacteroidota</taxon>
        <taxon>Cytophagia</taxon>
        <taxon>Cytophagales</taxon>
        <taxon>Reichenbachiellaceae</taxon>
        <taxon>Marinoscillum</taxon>
    </lineage>
</organism>
<gene>
    <name evidence="2" type="ORF">C7460_11684</name>
</gene>
<dbReference type="Pfam" id="PF20583">
    <property type="entry name" value="DUF6786"/>
    <property type="match status" value="1"/>
</dbReference>
<proteinExistence type="predicted"/>
<protein>
    <recommendedName>
        <fullName evidence="4">DUF4185 domain-containing protein</fullName>
    </recommendedName>
</protein>
<evidence type="ECO:0000313" key="2">
    <source>
        <dbReference type="EMBL" id="RED96026.1"/>
    </source>
</evidence>
<feature type="chain" id="PRO_5017789876" description="DUF4185 domain-containing protein" evidence="1">
    <location>
        <begin position="30"/>
        <end position="412"/>
    </location>
</feature>
<keyword evidence="1" id="KW-0732">Signal</keyword>
<dbReference type="Proteomes" id="UP000256779">
    <property type="component" value="Unassembled WGS sequence"/>
</dbReference>
<reference evidence="2 3" key="1">
    <citation type="submission" date="2018-07" db="EMBL/GenBank/DDBJ databases">
        <title>Genomic Encyclopedia of Type Strains, Phase IV (KMG-IV): sequencing the most valuable type-strain genomes for metagenomic binning, comparative biology and taxonomic classification.</title>
        <authorList>
            <person name="Goeker M."/>
        </authorList>
    </citation>
    <scope>NUCLEOTIDE SEQUENCE [LARGE SCALE GENOMIC DNA]</scope>
    <source>
        <strain evidence="2 3">DSM 4134</strain>
    </source>
</reference>
<feature type="signal peptide" evidence="1">
    <location>
        <begin position="1"/>
        <end position="29"/>
    </location>
</feature>
<sequence>MKYPNTGWKRLLRKAGSMCVIQTFGIVAATCILSAWSQDTAAQTSLQDKNLIQHHTPLVELSVPGSAATIAVAPAFQGKVMIANSDYPSGSTIGWINREALKSYPCTGGEVGGLERIWLGPLGSQFSLYYQQIFPLDEDNWSVPPPLATGSFKTINRSRSSIAMCMNMELTNYIGTNFQVSLQRKITLLNKRTVTKNLAVSLENTVDLVAYTTEHVLTNTGWAPWKKTTGLLGLWSANMLEGTPHTTVIIPLKDATTRDAIYTYFGPLDSTRLLLQNNLLYFKADGNYRSKIGIPPLLAPDRFASYSPEHNLLTVVTYQKTTDTLYFNSNVSIQKEPYHGEVIPIYNNGTMDYLPSATPTFYELESTSAMRPLYPGDSLSHQQTTYHFKGTPSELNHIFRQVFNTDLVKIPF</sequence>
<dbReference type="OrthoDB" id="1113889at2"/>
<dbReference type="RefSeq" id="WP_115869190.1">
    <property type="nucleotide sequence ID" value="NZ_QREG01000016.1"/>
</dbReference>
<evidence type="ECO:0000313" key="3">
    <source>
        <dbReference type="Proteomes" id="UP000256779"/>
    </source>
</evidence>
<evidence type="ECO:0008006" key="4">
    <source>
        <dbReference type="Google" id="ProtNLM"/>
    </source>
</evidence>
<dbReference type="AlphaFoldDB" id="A0A3D9L1R6"/>
<accession>A0A3D9L1R6</accession>
<evidence type="ECO:0000256" key="1">
    <source>
        <dbReference type="SAM" id="SignalP"/>
    </source>
</evidence>
<dbReference type="InterPro" id="IPR046713">
    <property type="entry name" value="DUF6786"/>
</dbReference>
<name>A0A3D9L1R6_MARFU</name>